<feature type="compositionally biased region" description="Basic and acidic residues" evidence="2">
    <location>
        <begin position="375"/>
        <end position="385"/>
    </location>
</feature>
<organism evidence="3 4">
    <name type="scientific">Triparma retinervis</name>
    <dbReference type="NCBI Taxonomy" id="2557542"/>
    <lineage>
        <taxon>Eukaryota</taxon>
        <taxon>Sar</taxon>
        <taxon>Stramenopiles</taxon>
        <taxon>Ochrophyta</taxon>
        <taxon>Bolidophyceae</taxon>
        <taxon>Parmales</taxon>
        <taxon>Triparmaceae</taxon>
        <taxon>Triparma</taxon>
    </lineage>
</organism>
<evidence type="ECO:0000256" key="1">
    <source>
        <dbReference type="SAM" id="Coils"/>
    </source>
</evidence>
<comment type="caution">
    <text evidence="3">The sequence shown here is derived from an EMBL/GenBank/DDBJ whole genome shotgun (WGS) entry which is preliminary data.</text>
</comment>
<dbReference type="AlphaFoldDB" id="A0A9W7A1C7"/>
<reference evidence="3" key="1">
    <citation type="submission" date="2022-07" db="EMBL/GenBank/DDBJ databases">
        <title>Genome analysis of Parmales, a sister group of diatoms, reveals the evolutionary specialization of diatoms from phago-mixotrophs to photoautotrophs.</title>
        <authorList>
            <person name="Ban H."/>
            <person name="Sato S."/>
            <person name="Yoshikawa S."/>
            <person name="Kazumasa Y."/>
            <person name="Nakamura Y."/>
            <person name="Ichinomiya M."/>
            <person name="Saitoh K."/>
            <person name="Sato N."/>
            <person name="Blanc-Mathieu R."/>
            <person name="Endo H."/>
            <person name="Kuwata A."/>
            <person name="Ogata H."/>
        </authorList>
    </citation>
    <scope>NUCLEOTIDE SEQUENCE</scope>
</reference>
<proteinExistence type="predicted"/>
<feature type="compositionally biased region" description="Polar residues" evidence="2">
    <location>
        <begin position="146"/>
        <end position="171"/>
    </location>
</feature>
<feature type="coiled-coil region" evidence="1">
    <location>
        <begin position="96"/>
        <end position="137"/>
    </location>
</feature>
<feature type="region of interest" description="Disordered" evidence="2">
    <location>
        <begin position="146"/>
        <end position="179"/>
    </location>
</feature>
<feature type="coiled-coil region" evidence="1">
    <location>
        <begin position="185"/>
        <end position="212"/>
    </location>
</feature>
<keyword evidence="4" id="KW-1185">Reference proteome</keyword>
<protein>
    <submittedName>
        <fullName evidence="3">Uncharacterized protein</fullName>
    </submittedName>
</protein>
<name>A0A9W7A1C7_9STRA</name>
<evidence type="ECO:0000313" key="4">
    <source>
        <dbReference type="Proteomes" id="UP001165082"/>
    </source>
</evidence>
<evidence type="ECO:0000256" key="2">
    <source>
        <dbReference type="SAM" id="MobiDB-lite"/>
    </source>
</evidence>
<dbReference type="OrthoDB" id="202248at2759"/>
<dbReference type="Proteomes" id="UP001165082">
    <property type="component" value="Unassembled WGS sequence"/>
</dbReference>
<accession>A0A9W7A1C7</accession>
<keyword evidence="1" id="KW-0175">Coiled coil</keyword>
<feature type="region of interest" description="Disordered" evidence="2">
    <location>
        <begin position="307"/>
        <end position="419"/>
    </location>
</feature>
<feature type="compositionally biased region" description="Pro residues" evidence="2">
    <location>
        <begin position="1"/>
        <end position="12"/>
    </location>
</feature>
<sequence length="438" mass="47766">MNPTPQNPPDSPGPVRDEATEVLRPGSDESSSSSSPPPPHLPSHEGFASLLIEKNVATAEVARVKLLLEAEQAKTEALALELAKTTEDFRRMTSLHANATSELRRMGEENAELKTKISLANSSMQLLREQVEELESLDRYNIASEETSVASQNSVGSASVDPTTNSKSAPNSPRPPASTISIVEENMLKKQLEKKEDEIYSLQNRLDKAEEMIASTTGKYVMSSQNLEPSSLEAQLIEAKTSLAQAKTSRDSIALKYRGLEKEYVALKLELAHTKSREDDQVHMNELLKSTSEMLLVEKEKMERKVVRETGNQGAPPILPSFSFPSRKSNPNSSAQRSLGPRSKSAKDASVISMTPVEQQRNHGAGWLSKLLPGRVEEASSKDEQAGIDLNNAKGSPIHDIGGGVTDDEKDDSKEIKEKNQDPLKVISSVIQEGAPPI</sequence>
<evidence type="ECO:0000313" key="3">
    <source>
        <dbReference type="EMBL" id="GMH64092.1"/>
    </source>
</evidence>
<feature type="region of interest" description="Disordered" evidence="2">
    <location>
        <begin position="1"/>
        <end position="46"/>
    </location>
</feature>
<gene>
    <name evidence="3" type="ORF">TrRE_jg13023</name>
</gene>
<feature type="compositionally biased region" description="Polar residues" evidence="2">
    <location>
        <begin position="323"/>
        <end position="337"/>
    </location>
</feature>
<dbReference type="EMBL" id="BRXZ01001164">
    <property type="protein sequence ID" value="GMH64092.1"/>
    <property type="molecule type" value="Genomic_DNA"/>
</dbReference>